<dbReference type="EMBL" id="JACEIQ010000015">
    <property type="protein sequence ID" value="MBA4495488.1"/>
    <property type="molecule type" value="Genomic_DNA"/>
</dbReference>
<keyword evidence="10" id="KW-1185">Reference proteome</keyword>
<keyword evidence="2 8" id="KW-0436">Ligase</keyword>
<feature type="active site" evidence="8">
    <location>
        <position position="195"/>
    </location>
</feature>
<dbReference type="Proteomes" id="UP000535491">
    <property type="component" value="Unassembled WGS sequence"/>
</dbReference>
<comment type="pathway">
    <text evidence="8">Purine metabolism; IMP biosynthesis via de novo pathway; 5-amino-1-(5-phospho-D-ribosyl)imidazole from N(2)-formyl-N(1)-(5-phospho-D-ribosyl)glycinamide: step 1/2.</text>
</comment>
<dbReference type="Gene3D" id="3.40.50.880">
    <property type="match status" value="1"/>
</dbReference>
<comment type="function">
    <text evidence="8">Part of the phosphoribosylformylglycinamidine synthase complex involved in the purines biosynthetic pathway. Catalyzes the ATP-dependent conversion of formylglycinamide ribonucleotide (FGAR) and glutamine to yield formylglycinamidine ribonucleotide (FGAM) and glutamate. The FGAM synthase complex is composed of three subunits. PurQ produces an ammonia molecule by converting glutamine to glutamate. PurL transfers the ammonia molecule to FGAR to form FGAM in an ATP-dependent manner. PurS interacts with PurQ and PurL and is thought to assist in the transfer of the ammonia molecule from PurQ to PurL.</text>
</comment>
<evidence type="ECO:0000256" key="2">
    <source>
        <dbReference type="ARBA" id="ARBA00022598"/>
    </source>
</evidence>
<dbReference type="PANTHER" id="PTHR47552">
    <property type="entry name" value="PHOSPHORIBOSYLFORMYLGLYCINAMIDINE SYNTHASE SUBUNIT PURQ"/>
    <property type="match status" value="1"/>
</dbReference>
<evidence type="ECO:0000256" key="4">
    <source>
        <dbReference type="ARBA" id="ARBA00022755"/>
    </source>
</evidence>
<evidence type="ECO:0000256" key="5">
    <source>
        <dbReference type="ARBA" id="ARBA00022801"/>
    </source>
</evidence>
<proteinExistence type="inferred from homology"/>
<dbReference type="EC" id="3.5.1.2" evidence="8"/>
<comment type="caution">
    <text evidence="9">The sequence shown here is derived from an EMBL/GenBank/DDBJ whole genome shotgun (WGS) entry which is preliminary data.</text>
</comment>
<keyword evidence="5 8" id="KW-0378">Hydrolase</keyword>
<keyword evidence="7 8" id="KW-0315">Glutamine amidotransferase</keyword>
<gene>
    <name evidence="8 9" type="primary">purQ</name>
    <name evidence="9" type="ORF">H1191_14375</name>
</gene>
<dbReference type="SUPFAM" id="SSF52317">
    <property type="entry name" value="Class I glutamine amidotransferase-like"/>
    <property type="match status" value="1"/>
</dbReference>
<evidence type="ECO:0000313" key="9">
    <source>
        <dbReference type="EMBL" id="MBA4495488.1"/>
    </source>
</evidence>
<accession>A0A7W1WSY3</accession>
<dbReference type="GO" id="GO:0005737">
    <property type="term" value="C:cytoplasm"/>
    <property type="evidence" value="ECO:0007669"/>
    <property type="project" value="UniProtKB-SubCell"/>
</dbReference>
<protein>
    <recommendedName>
        <fullName evidence="8">Phosphoribosylformylglycinamidine synthase subunit PurQ</fullName>
        <shortName evidence="8">FGAM synthase</shortName>
        <ecNumber evidence="8">6.3.5.3</ecNumber>
    </recommendedName>
    <alternativeName>
        <fullName evidence="8">Formylglycinamide ribonucleotide amidotransferase subunit I</fullName>
        <shortName evidence="8">FGAR amidotransferase I</shortName>
        <shortName evidence="8">FGAR-AT I</shortName>
    </alternativeName>
    <alternativeName>
        <fullName evidence="8">Glutaminase PurQ</fullName>
        <ecNumber evidence="8">3.5.1.2</ecNumber>
    </alternativeName>
    <alternativeName>
        <fullName evidence="8">Phosphoribosylformylglycinamidine synthase subunit I</fullName>
    </alternativeName>
</protein>
<dbReference type="PIRSF" id="PIRSF001586">
    <property type="entry name" value="FGAM_synth_I"/>
    <property type="match status" value="1"/>
</dbReference>
<keyword evidence="4 8" id="KW-0658">Purine biosynthesis</keyword>
<evidence type="ECO:0000256" key="1">
    <source>
        <dbReference type="ARBA" id="ARBA00022490"/>
    </source>
</evidence>
<evidence type="ECO:0000256" key="6">
    <source>
        <dbReference type="ARBA" id="ARBA00022840"/>
    </source>
</evidence>
<dbReference type="PANTHER" id="PTHR47552:SF1">
    <property type="entry name" value="PHOSPHORIBOSYLFORMYLGLYCINAMIDINE SYNTHASE SUBUNIT PURQ"/>
    <property type="match status" value="1"/>
</dbReference>
<comment type="catalytic activity">
    <reaction evidence="8">
        <text>L-glutamine + H2O = L-glutamate + NH4(+)</text>
        <dbReference type="Rhea" id="RHEA:15889"/>
        <dbReference type="ChEBI" id="CHEBI:15377"/>
        <dbReference type="ChEBI" id="CHEBI:28938"/>
        <dbReference type="ChEBI" id="CHEBI:29985"/>
        <dbReference type="ChEBI" id="CHEBI:58359"/>
        <dbReference type="EC" id="3.5.1.2"/>
    </reaction>
</comment>
<dbReference type="SMART" id="SM01211">
    <property type="entry name" value="GATase_5"/>
    <property type="match status" value="1"/>
</dbReference>
<dbReference type="HAMAP" id="MF_00421">
    <property type="entry name" value="PurQ"/>
    <property type="match status" value="1"/>
</dbReference>
<dbReference type="InterPro" id="IPR010075">
    <property type="entry name" value="PRibForGlyAmidine_synth_PurQ"/>
</dbReference>
<feature type="active site" evidence="8">
    <location>
        <position position="197"/>
    </location>
</feature>
<dbReference type="GO" id="GO:0005524">
    <property type="term" value="F:ATP binding"/>
    <property type="evidence" value="ECO:0007669"/>
    <property type="project" value="UniProtKB-KW"/>
</dbReference>
<dbReference type="AlphaFoldDB" id="A0A7W1WSY3"/>
<comment type="subunit">
    <text evidence="8">Part of the FGAM synthase complex composed of 1 PurL, 1 PurQ and 2 PurS subunits.</text>
</comment>
<dbReference type="GO" id="GO:0006189">
    <property type="term" value="P:'de novo' IMP biosynthetic process"/>
    <property type="evidence" value="ECO:0007669"/>
    <property type="project" value="UniProtKB-UniRule"/>
</dbReference>
<keyword evidence="6 8" id="KW-0067">ATP-binding</keyword>
<evidence type="ECO:0000256" key="3">
    <source>
        <dbReference type="ARBA" id="ARBA00022741"/>
    </source>
</evidence>
<dbReference type="PROSITE" id="PS51273">
    <property type="entry name" value="GATASE_TYPE_1"/>
    <property type="match status" value="1"/>
</dbReference>
<dbReference type="GO" id="GO:0004642">
    <property type="term" value="F:phosphoribosylformylglycinamidine synthase activity"/>
    <property type="evidence" value="ECO:0007669"/>
    <property type="project" value="UniProtKB-UniRule"/>
</dbReference>
<organism evidence="9 10">
    <name type="scientific">Paenactinomyces guangxiensis</name>
    <dbReference type="NCBI Taxonomy" id="1490290"/>
    <lineage>
        <taxon>Bacteria</taxon>
        <taxon>Bacillati</taxon>
        <taxon>Bacillota</taxon>
        <taxon>Bacilli</taxon>
        <taxon>Bacillales</taxon>
        <taxon>Thermoactinomycetaceae</taxon>
        <taxon>Paenactinomyces</taxon>
    </lineage>
</organism>
<comment type="catalytic activity">
    <reaction evidence="8">
        <text>N(2)-formyl-N(1)-(5-phospho-beta-D-ribosyl)glycinamide + L-glutamine + ATP + H2O = 2-formamido-N(1)-(5-O-phospho-beta-D-ribosyl)acetamidine + L-glutamate + ADP + phosphate + H(+)</text>
        <dbReference type="Rhea" id="RHEA:17129"/>
        <dbReference type="ChEBI" id="CHEBI:15377"/>
        <dbReference type="ChEBI" id="CHEBI:15378"/>
        <dbReference type="ChEBI" id="CHEBI:29985"/>
        <dbReference type="ChEBI" id="CHEBI:30616"/>
        <dbReference type="ChEBI" id="CHEBI:43474"/>
        <dbReference type="ChEBI" id="CHEBI:58359"/>
        <dbReference type="ChEBI" id="CHEBI:147286"/>
        <dbReference type="ChEBI" id="CHEBI:147287"/>
        <dbReference type="ChEBI" id="CHEBI:456216"/>
        <dbReference type="EC" id="6.3.5.3"/>
    </reaction>
</comment>
<reference evidence="9 10" key="1">
    <citation type="submission" date="2020-07" db="EMBL/GenBank/DDBJ databases">
        <authorList>
            <person name="Feng H."/>
        </authorList>
    </citation>
    <scope>NUCLEOTIDE SEQUENCE [LARGE SCALE GENOMIC DNA]</scope>
    <source>
        <strain evidence="10">s-10</strain>
    </source>
</reference>
<sequence length="227" mass="25187">MRFAVPVFPGSNCDLDCLHAVEDVLGEPASPVWHHEDDLSMYDAIILPGGFSYGDYLRTGVLASFSPVMEGVRKAAEEGKLVIGICNGFQILLEAGLLPGAMMRNDHLKFRCDLQTLRVENTNTPFTKEYQPGELIRIPIAHVEGNYYCDPSTLAELERNNQIIFRYEGSNPNGSVDNIAGICNRHGNVLGMMPHPERAIFDWMGSADGTRLFTSMLQYWKENCGAA</sequence>
<dbReference type="RefSeq" id="WP_181752977.1">
    <property type="nucleotide sequence ID" value="NZ_JACEIQ010000015.1"/>
</dbReference>
<dbReference type="EC" id="6.3.5.3" evidence="8"/>
<comment type="subcellular location">
    <subcellularLocation>
        <location evidence="8">Cytoplasm</location>
    </subcellularLocation>
</comment>
<evidence type="ECO:0000313" key="10">
    <source>
        <dbReference type="Proteomes" id="UP000535491"/>
    </source>
</evidence>
<keyword evidence="3 8" id="KW-0547">Nucleotide-binding</keyword>
<evidence type="ECO:0000256" key="7">
    <source>
        <dbReference type="ARBA" id="ARBA00022962"/>
    </source>
</evidence>
<dbReference type="NCBIfam" id="TIGR01737">
    <property type="entry name" value="FGAM_synth_I"/>
    <property type="match status" value="1"/>
</dbReference>
<dbReference type="InterPro" id="IPR029062">
    <property type="entry name" value="Class_I_gatase-like"/>
</dbReference>
<evidence type="ECO:0000256" key="8">
    <source>
        <dbReference type="HAMAP-Rule" id="MF_00421"/>
    </source>
</evidence>
<dbReference type="Pfam" id="PF13507">
    <property type="entry name" value="GATase_5"/>
    <property type="match status" value="1"/>
</dbReference>
<dbReference type="NCBIfam" id="NF002957">
    <property type="entry name" value="PRK03619.1"/>
    <property type="match status" value="1"/>
</dbReference>
<name>A0A7W1WSY3_9BACL</name>
<dbReference type="GO" id="GO:0004359">
    <property type="term" value="F:glutaminase activity"/>
    <property type="evidence" value="ECO:0007669"/>
    <property type="project" value="UniProtKB-EC"/>
</dbReference>
<dbReference type="CDD" id="cd01740">
    <property type="entry name" value="GATase1_FGAR_AT"/>
    <property type="match status" value="1"/>
</dbReference>
<feature type="active site" description="Nucleophile" evidence="8">
    <location>
        <position position="86"/>
    </location>
</feature>
<dbReference type="UniPathway" id="UPA00074">
    <property type="reaction ID" value="UER00128"/>
</dbReference>
<keyword evidence="1 8" id="KW-0963">Cytoplasm</keyword>